<evidence type="ECO:0000256" key="1">
    <source>
        <dbReference type="SAM" id="MobiDB-lite"/>
    </source>
</evidence>
<reference evidence="2" key="1">
    <citation type="journal article" date="2020" name="Nature">
        <title>Giant virus diversity and host interactions through global metagenomics.</title>
        <authorList>
            <person name="Schulz F."/>
            <person name="Roux S."/>
            <person name="Paez-Espino D."/>
            <person name="Jungbluth S."/>
            <person name="Walsh D.A."/>
            <person name="Denef V.J."/>
            <person name="McMahon K.D."/>
            <person name="Konstantinidis K.T."/>
            <person name="Eloe-Fadrosh E.A."/>
            <person name="Kyrpides N.C."/>
            <person name="Woyke T."/>
        </authorList>
    </citation>
    <scope>NUCLEOTIDE SEQUENCE</scope>
    <source>
        <strain evidence="2">GVMAG-M-3300009155-2</strain>
    </source>
</reference>
<evidence type="ECO:0000313" key="2">
    <source>
        <dbReference type="EMBL" id="QHT31376.1"/>
    </source>
</evidence>
<sequence>MSYNRTINVSPFQQTVVNTITSFDIDIRNVILFTQAEIIVRFYNDLKQMIDLKVITISGDDYAQWGGDDTYILKYISNKLGLIIRDTPDTTNTPDTSNITPDTTNSISDTTDVTNA</sequence>
<dbReference type="AlphaFoldDB" id="A0A6C0EQA7"/>
<organism evidence="2">
    <name type="scientific">viral metagenome</name>
    <dbReference type="NCBI Taxonomy" id="1070528"/>
    <lineage>
        <taxon>unclassified sequences</taxon>
        <taxon>metagenomes</taxon>
        <taxon>organismal metagenomes</taxon>
    </lineage>
</organism>
<feature type="compositionally biased region" description="Low complexity" evidence="1">
    <location>
        <begin position="89"/>
        <end position="108"/>
    </location>
</feature>
<accession>A0A6C0EQA7</accession>
<protein>
    <submittedName>
        <fullName evidence="2">Uncharacterized protein</fullName>
    </submittedName>
</protein>
<feature type="region of interest" description="Disordered" evidence="1">
    <location>
        <begin position="87"/>
        <end position="116"/>
    </location>
</feature>
<proteinExistence type="predicted"/>
<dbReference type="EMBL" id="MN738918">
    <property type="protein sequence ID" value="QHT31376.1"/>
    <property type="molecule type" value="Genomic_DNA"/>
</dbReference>
<name>A0A6C0EQA7_9ZZZZ</name>